<dbReference type="EMBL" id="JBBKAR010000016">
    <property type="protein sequence ID" value="MEJ8303293.1"/>
    <property type="molecule type" value="Genomic_DNA"/>
</dbReference>
<accession>A0ACC6P8N9</accession>
<protein>
    <submittedName>
        <fullName evidence="1">Uncharacterized protein</fullName>
    </submittedName>
</protein>
<dbReference type="Proteomes" id="UP001380953">
    <property type="component" value="Unassembled WGS sequence"/>
</dbReference>
<comment type="caution">
    <text evidence="1">The sequence shown here is derived from an EMBL/GenBank/DDBJ whole genome shotgun (WGS) entry which is preliminary data.</text>
</comment>
<evidence type="ECO:0000313" key="1">
    <source>
        <dbReference type="EMBL" id="MEJ8303293.1"/>
    </source>
</evidence>
<gene>
    <name evidence="1" type="ORF">WKI47_05105</name>
</gene>
<evidence type="ECO:0000313" key="2">
    <source>
        <dbReference type="Proteomes" id="UP001380953"/>
    </source>
</evidence>
<reference evidence="1" key="1">
    <citation type="submission" date="2024-03" db="EMBL/GenBank/DDBJ databases">
        <title>Whole genome sequecning of epiphytes from Marcgravia umbellata leaves.</title>
        <authorList>
            <person name="Kumar G."/>
            <person name="Savka M.A."/>
        </authorList>
    </citation>
    <scope>NUCLEOTIDE SEQUENCE</scope>
    <source>
        <strain evidence="1">RIT_BL5</strain>
    </source>
</reference>
<proteinExistence type="predicted"/>
<organism evidence="1 2">
    <name type="scientific">Saccharibacillus sacchari</name>
    <dbReference type="NCBI Taxonomy" id="456493"/>
    <lineage>
        <taxon>Bacteria</taxon>
        <taxon>Bacillati</taxon>
        <taxon>Bacillota</taxon>
        <taxon>Bacilli</taxon>
        <taxon>Bacillales</taxon>
        <taxon>Paenibacillaceae</taxon>
        <taxon>Saccharibacillus</taxon>
    </lineage>
</organism>
<name>A0ACC6P8N9_9BACL</name>
<keyword evidence="2" id="KW-1185">Reference proteome</keyword>
<sequence length="149" mass="17233">MEFDKTTRAVLAFGLLAILIFIPLRVEIGYPAIYYTIVALIGIRVAFLLINDKKNEERFFRSWERKKSWPKLLVVLFEALKSLILILSIVAFGQIVVDGYDFIELLSNQPLGIRIVLPAMVVGFSVILGFVNLYEKNRKYDRLYAQYRP</sequence>